<name>A0A1M5EUQ0_9ACTN</name>
<dbReference type="STRING" id="1070870.SAMN05444351_0937"/>
<dbReference type="OrthoDB" id="6957847at2"/>
<dbReference type="Proteomes" id="UP000184471">
    <property type="component" value="Unassembled WGS sequence"/>
</dbReference>
<dbReference type="EMBL" id="FQVX01000001">
    <property type="protein sequence ID" value="SHF82742.1"/>
    <property type="molecule type" value="Genomic_DNA"/>
</dbReference>
<sequence length="137" mass="14376">MTPPARDSTAVLRDLGAALRAAAPAGAARLRYRAVVVGDVRRDQLTAEPGTGEELPVPAAVRRAAEELKRAMWTPERGTWLQTEMVLDLASGRLVPIFNAEAAPPGPPLPPGAVAAELRAYPRPPGAVPGWMGEPTG</sequence>
<gene>
    <name evidence="1" type="ORF">SAMN05444351_0937</name>
</gene>
<protein>
    <submittedName>
        <fullName evidence="1">Uncharacterized protein</fullName>
    </submittedName>
</protein>
<evidence type="ECO:0000313" key="2">
    <source>
        <dbReference type="Proteomes" id="UP000184471"/>
    </source>
</evidence>
<keyword evidence="2" id="KW-1185">Reference proteome</keyword>
<dbReference type="RefSeq" id="WP_073418859.1">
    <property type="nucleotide sequence ID" value="NZ_FQVX01000001.1"/>
</dbReference>
<organism evidence="1 2">
    <name type="scientific">Geodermatophilus nigrescens</name>
    <dbReference type="NCBI Taxonomy" id="1070870"/>
    <lineage>
        <taxon>Bacteria</taxon>
        <taxon>Bacillati</taxon>
        <taxon>Actinomycetota</taxon>
        <taxon>Actinomycetes</taxon>
        <taxon>Geodermatophilales</taxon>
        <taxon>Geodermatophilaceae</taxon>
        <taxon>Geodermatophilus</taxon>
    </lineage>
</organism>
<reference evidence="1 2" key="1">
    <citation type="submission" date="2016-11" db="EMBL/GenBank/DDBJ databases">
        <authorList>
            <person name="Jaros S."/>
            <person name="Januszkiewicz K."/>
            <person name="Wedrychowicz H."/>
        </authorList>
    </citation>
    <scope>NUCLEOTIDE SEQUENCE [LARGE SCALE GENOMIC DNA]</scope>
    <source>
        <strain evidence="1 2">DSM 45408</strain>
    </source>
</reference>
<dbReference type="AlphaFoldDB" id="A0A1M5EUQ0"/>
<evidence type="ECO:0000313" key="1">
    <source>
        <dbReference type="EMBL" id="SHF82742.1"/>
    </source>
</evidence>
<proteinExistence type="predicted"/>
<accession>A0A1M5EUQ0</accession>